<accession>A0ABP0XXL5</accession>
<reference evidence="1 2" key="1">
    <citation type="submission" date="2024-03" db="EMBL/GenBank/DDBJ databases">
        <authorList>
            <person name="Gkanogiannis A."/>
            <person name="Becerra Lopez-Lavalle L."/>
        </authorList>
    </citation>
    <scope>NUCLEOTIDE SEQUENCE [LARGE SCALE GENOMIC DNA]</scope>
</reference>
<gene>
    <name evidence="1" type="ORF">CITCOLO1_LOCUS4612</name>
</gene>
<organism evidence="1 2">
    <name type="scientific">Citrullus colocynthis</name>
    <name type="common">colocynth</name>
    <dbReference type="NCBI Taxonomy" id="252529"/>
    <lineage>
        <taxon>Eukaryota</taxon>
        <taxon>Viridiplantae</taxon>
        <taxon>Streptophyta</taxon>
        <taxon>Embryophyta</taxon>
        <taxon>Tracheophyta</taxon>
        <taxon>Spermatophyta</taxon>
        <taxon>Magnoliopsida</taxon>
        <taxon>eudicotyledons</taxon>
        <taxon>Gunneridae</taxon>
        <taxon>Pentapetalae</taxon>
        <taxon>rosids</taxon>
        <taxon>fabids</taxon>
        <taxon>Cucurbitales</taxon>
        <taxon>Cucurbitaceae</taxon>
        <taxon>Benincaseae</taxon>
        <taxon>Citrullus</taxon>
    </lineage>
</organism>
<name>A0ABP0XXL5_9ROSI</name>
<dbReference type="EMBL" id="OZ021745">
    <property type="protein sequence ID" value="CAK9312902.1"/>
    <property type="molecule type" value="Genomic_DNA"/>
</dbReference>
<protein>
    <submittedName>
        <fullName evidence="1">Uncharacterized protein</fullName>
    </submittedName>
</protein>
<evidence type="ECO:0000313" key="2">
    <source>
        <dbReference type="Proteomes" id="UP001642487"/>
    </source>
</evidence>
<keyword evidence="2" id="KW-1185">Reference proteome</keyword>
<sequence>MFLGPVLQAQKAHIPRFRKRERALLKNLGNLLVKSAFPSVSFRLKQGKEWVFQNLSLLSFSIRILHFQTHEALLMFKP</sequence>
<dbReference type="Proteomes" id="UP001642487">
    <property type="component" value="Chromosome 11"/>
</dbReference>
<evidence type="ECO:0000313" key="1">
    <source>
        <dbReference type="EMBL" id="CAK9312902.1"/>
    </source>
</evidence>
<proteinExistence type="predicted"/>